<reference evidence="9" key="1">
    <citation type="submission" date="2016-06" db="EMBL/GenBank/DDBJ databases">
        <authorList>
            <person name="Sutton G."/>
            <person name="Brinkac L."/>
            <person name="Sanka R."/>
            <person name="Adams M."/>
            <person name="Lau E."/>
            <person name="Mehaffy C."/>
            <person name="Tameris M."/>
            <person name="Hatherill M."/>
            <person name="Hanekom W."/>
            <person name="Mahomed H."/>
            <person name="Mcshane H."/>
        </authorList>
    </citation>
    <scope>NUCLEOTIDE SEQUENCE [LARGE SCALE GENOMIC DNA]</scope>
    <source>
        <strain evidence="9">852014-51077_SCH5608930-a</strain>
    </source>
</reference>
<gene>
    <name evidence="8" type="ORF">A5771_06435</name>
</gene>
<feature type="transmembrane region" description="Helical" evidence="6">
    <location>
        <begin position="80"/>
        <end position="100"/>
    </location>
</feature>
<keyword evidence="4 6" id="KW-1133">Transmembrane helix</keyword>
<dbReference type="InterPro" id="IPR004307">
    <property type="entry name" value="TspO_MBR"/>
</dbReference>
<comment type="caution">
    <text evidence="8">The sequence shown here is derived from an EMBL/GenBank/DDBJ whole genome shotgun (WGS) entry which is preliminary data.</text>
</comment>
<comment type="similarity">
    <text evidence="2">Belongs to the TspO/BZRP family.</text>
</comment>
<dbReference type="Gene3D" id="1.20.1260.100">
    <property type="entry name" value="TspO/MBR protein"/>
    <property type="match status" value="1"/>
</dbReference>
<dbReference type="InterPro" id="IPR038330">
    <property type="entry name" value="TspO/MBR-related_sf"/>
</dbReference>
<evidence type="ECO:0000256" key="1">
    <source>
        <dbReference type="ARBA" id="ARBA00004141"/>
    </source>
</evidence>
<evidence type="ECO:0000313" key="9">
    <source>
        <dbReference type="Proteomes" id="UP000093985"/>
    </source>
</evidence>
<feature type="signal peptide" evidence="7">
    <location>
        <begin position="1"/>
        <end position="23"/>
    </location>
</feature>
<evidence type="ECO:0000256" key="2">
    <source>
        <dbReference type="ARBA" id="ARBA00007524"/>
    </source>
</evidence>
<dbReference type="Pfam" id="PF03073">
    <property type="entry name" value="TspO_MBR"/>
    <property type="match status" value="1"/>
</dbReference>
<keyword evidence="7" id="KW-0732">Signal</keyword>
<evidence type="ECO:0000256" key="6">
    <source>
        <dbReference type="SAM" id="Phobius"/>
    </source>
</evidence>
<feature type="transmembrane region" description="Helical" evidence="6">
    <location>
        <begin position="46"/>
        <end position="68"/>
    </location>
</feature>
<evidence type="ECO:0000256" key="4">
    <source>
        <dbReference type="ARBA" id="ARBA00022989"/>
    </source>
</evidence>
<accession>A0A1A2ET17</accession>
<dbReference type="PIRSF" id="PIRSF005859">
    <property type="entry name" value="PBR"/>
    <property type="match status" value="1"/>
</dbReference>
<dbReference type="PANTHER" id="PTHR10057:SF0">
    <property type="entry name" value="TRANSLOCATOR PROTEIN"/>
    <property type="match status" value="1"/>
</dbReference>
<evidence type="ECO:0000256" key="3">
    <source>
        <dbReference type="ARBA" id="ARBA00022692"/>
    </source>
</evidence>
<keyword evidence="5 6" id="KW-0472">Membrane</keyword>
<dbReference type="FunFam" id="1.20.1260.100:FF:000001">
    <property type="entry name" value="translocator protein 2"/>
    <property type="match status" value="1"/>
</dbReference>
<dbReference type="AlphaFoldDB" id="A0A1A2ET17"/>
<name>A0A1A2ET17_MYCSD</name>
<dbReference type="PANTHER" id="PTHR10057">
    <property type="entry name" value="PERIPHERAL-TYPE BENZODIAZEPINE RECEPTOR"/>
    <property type="match status" value="1"/>
</dbReference>
<feature type="transmembrane region" description="Helical" evidence="6">
    <location>
        <begin position="136"/>
        <end position="157"/>
    </location>
</feature>
<dbReference type="RefSeq" id="WP_064854684.1">
    <property type="nucleotide sequence ID" value="NZ_LZIM01000082.1"/>
</dbReference>
<evidence type="ECO:0000256" key="7">
    <source>
        <dbReference type="SAM" id="SignalP"/>
    </source>
</evidence>
<keyword evidence="3 6" id="KW-0812">Transmembrane</keyword>
<proteinExistence type="inferred from homology"/>
<comment type="subcellular location">
    <subcellularLocation>
        <location evidence="1">Membrane</location>
        <topology evidence="1">Multi-pass membrane protein</topology>
    </subcellularLocation>
</comment>
<dbReference type="GO" id="GO:0033013">
    <property type="term" value="P:tetrapyrrole metabolic process"/>
    <property type="evidence" value="ECO:0007669"/>
    <property type="project" value="UniProtKB-ARBA"/>
</dbReference>
<dbReference type="CDD" id="cd15904">
    <property type="entry name" value="TSPO_MBR"/>
    <property type="match status" value="1"/>
</dbReference>
<dbReference type="EMBL" id="LZIN01000038">
    <property type="protein sequence ID" value="OBG07285.1"/>
    <property type="molecule type" value="Genomic_DNA"/>
</dbReference>
<evidence type="ECO:0000256" key="5">
    <source>
        <dbReference type="ARBA" id="ARBA00023136"/>
    </source>
</evidence>
<dbReference type="GO" id="GO:0016020">
    <property type="term" value="C:membrane"/>
    <property type="evidence" value="ECO:0007669"/>
    <property type="project" value="UniProtKB-SubCell"/>
</dbReference>
<organism evidence="8 9">
    <name type="scientific">Mycolicibacter sinensis (strain JDM601)</name>
    <name type="common">Mycobacterium sinense</name>
    <dbReference type="NCBI Taxonomy" id="875328"/>
    <lineage>
        <taxon>Bacteria</taxon>
        <taxon>Bacillati</taxon>
        <taxon>Actinomycetota</taxon>
        <taxon>Actinomycetes</taxon>
        <taxon>Mycobacteriales</taxon>
        <taxon>Mycobacteriaceae</taxon>
        <taxon>Mycolicibacter</taxon>
    </lineage>
</organism>
<sequence length="163" mass="17656">MRIPTLLGTAAAVLLTSALGAAATTPAVRSTWYDHLRKPAYQPPRQVFPVVWPALYADIAIVSASAIDRLRDAGQDGEQRAYQAALAGNLALNAGWSWLFFNRRRFGAATLLSAILTASSADLARRAVSVDKARAIPLVLYPLWCAFATVLSGHISVLNRRQR</sequence>
<evidence type="ECO:0000313" key="8">
    <source>
        <dbReference type="EMBL" id="OBG07285.1"/>
    </source>
</evidence>
<feature type="chain" id="PRO_5009825519" evidence="7">
    <location>
        <begin position="24"/>
        <end position="163"/>
    </location>
</feature>
<dbReference type="OrthoDB" id="9795496at2"/>
<protein>
    <submittedName>
        <fullName evidence="8">TspO protein</fullName>
    </submittedName>
</protein>
<dbReference type="Proteomes" id="UP000093985">
    <property type="component" value="Unassembled WGS sequence"/>
</dbReference>